<dbReference type="CDD" id="cd00170">
    <property type="entry name" value="SEC14"/>
    <property type="match status" value="1"/>
</dbReference>
<dbReference type="PROSITE" id="PS50191">
    <property type="entry name" value="CRAL_TRIO"/>
    <property type="match status" value="1"/>
</dbReference>
<keyword evidence="4" id="KW-1185">Reference proteome</keyword>
<dbReference type="EMBL" id="LNIX01000007">
    <property type="protein sequence ID" value="OXA51840.1"/>
    <property type="molecule type" value="Genomic_DNA"/>
</dbReference>
<dbReference type="PANTHER" id="PTHR23324:SF83">
    <property type="entry name" value="SEC14-LIKE PROTEIN 2"/>
    <property type="match status" value="1"/>
</dbReference>
<dbReference type="SMART" id="SM01100">
    <property type="entry name" value="CRAL_TRIO_N"/>
    <property type="match status" value="1"/>
</dbReference>
<protein>
    <recommendedName>
        <fullName evidence="2">CRAL-TRIO domain-containing protein</fullName>
    </recommendedName>
</protein>
<dbReference type="Proteomes" id="UP000198287">
    <property type="component" value="Unassembled WGS sequence"/>
</dbReference>
<keyword evidence="1" id="KW-0732">Signal</keyword>
<evidence type="ECO:0000313" key="4">
    <source>
        <dbReference type="Proteomes" id="UP000198287"/>
    </source>
</evidence>
<dbReference type="InterPro" id="IPR036273">
    <property type="entry name" value="CRAL/TRIO_N_dom_sf"/>
</dbReference>
<feature type="chain" id="PRO_5012488759" description="CRAL-TRIO domain-containing protein" evidence="1">
    <location>
        <begin position="26"/>
        <end position="283"/>
    </location>
</feature>
<proteinExistence type="predicted"/>
<evidence type="ECO:0000313" key="3">
    <source>
        <dbReference type="EMBL" id="OXA51840.1"/>
    </source>
</evidence>
<organism evidence="3 4">
    <name type="scientific">Folsomia candida</name>
    <name type="common">Springtail</name>
    <dbReference type="NCBI Taxonomy" id="158441"/>
    <lineage>
        <taxon>Eukaryota</taxon>
        <taxon>Metazoa</taxon>
        <taxon>Ecdysozoa</taxon>
        <taxon>Arthropoda</taxon>
        <taxon>Hexapoda</taxon>
        <taxon>Collembola</taxon>
        <taxon>Entomobryomorpha</taxon>
        <taxon>Isotomoidea</taxon>
        <taxon>Isotomidae</taxon>
        <taxon>Proisotominae</taxon>
        <taxon>Folsomia</taxon>
    </lineage>
</organism>
<dbReference type="InterPro" id="IPR001251">
    <property type="entry name" value="CRAL-TRIO_dom"/>
</dbReference>
<evidence type="ECO:0000259" key="2">
    <source>
        <dbReference type="PROSITE" id="PS50191"/>
    </source>
</evidence>
<dbReference type="OrthoDB" id="6430819at2759"/>
<dbReference type="SUPFAM" id="SSF52087">
    <property type="entry name" value="CRAL/TRIO domain"/>
    <property type="match status" value="1"/>
</dbReference>
<dbReference type="InterPro" id="IPR011074">
    <property type="entry name" value="CRAL/TRIO_N_dom"/>
</dbReference>
<comment type="caution">
    <text evidence="3">The sequence shown here is derived from an EMBL/GenBank/DDBJ whole genome shotgun (WGS) entry which is preliminary data.</text>
</comment>
<feature type="domain" description="CRAL-TRIO" evidence="2">
    <location>
        <begin position="101"/>
        <end position="277"/>
    </location>
</feature>
<gene>
    <name evidence="3" type="ORF">Fcan01_13238</name>
</gene>
<dbReference type="SUPFAM" id="SSF46938">
    <property type="entry name" value="CRAL/TRIO N-terminal domain"/>
    <property type="match status" value="1"/>
</dbReference>
<dbReference type="Pfam" id="PF00650">
    <property type="entry name" value="CRAL_TRIO"/>
    <property type="match status" value="1"/>
</dbReference>
<evidence type="ECO:0000256" key="1">
    <source>
        <dbReference type="SAM" id="SignalP"/>
    </source>
</evidence>
<dbReference type="AlphaFoldDB" id="A0A226E3I4"/>
<name>A0A226E3I4_FOLCA</name>
<dbReference type="GO" id="GO:0005737">
    <property type="term" value="C:cytoplasm"/>
    <property type="evidence" value="ECO:0007669"/>
    <property type="project" value="TreeGrafter"/>
</dbReference>
<dbReference type="OMA" id="INSAETM"/>
<accession>A0A226E3I4</accession>
<dbReference type="InterPro" id="IPR051064">
    <property type="entry name" value="SEC14/CRAL-TRIO_domain"/>
</dbReference>
<feature type="signal peptide" evidence="1">
    <location>
        <begin position="1"/>
        <end position="25"/>
    </location>
</feature>
<dbReference type="PANTHER" id="PTHR23324">
    <property type="entry name" value="SEC14 RELATED PROTEIN"/>
    <property type="match status" value="1"/>
</dbReference>
<sequence>MQLTFIKQYYFTITLALILLQFCDAIPVEEDLTLTLKERVALDSFRKEVGHLLPHDYMQEDIYLIRWLRAKNLDIEAAKTMLTNNLKWREEYKVDTILEEDFSYFVKRFPFWLDGRDKDDRPIGSADIAIWDPRRIVIAGRALELYRYAISVLEFASKLVRADQAAGRNVTQFTLIANLDGFNLIQHACVQCLPFYVQFLIVYENHFPGMLHKFFMVNTSPAFETLLRIARPVLTKSTTDTWSIHGTNKRHWTEAIREVIEPDQIRPQFGGTKMDVEDIDNFY</sequence>
<dbReference type="InterPro" id="IPR036865">
    <property type="entry name" value="CRAL-TRIO_dom_sf"/>
</dbReference>
<reference evidence="3 4" key="1">
    <citation type="submission" date="2015-12" db="EMBL/GenBank/DDBJ databases">
        <title>The genome of Folsomia candida.</title>
        <authorList>
            <person name="Faddeeva A."/>
            <person name="Derks M.F."/>
            <person name="Anvar Y."/>
            <person name="Smit S."/>
            <person name="Van Straalen N."/>
            <person name="Roelofs D."/>
        </authorList>
    </citation>
    <scope>NUCLEOTIDE SEQUENCE [LARGE SCALE GENOMIC DNA]</scope>
    <source>
        <strain evidence="3 4">VU population</strain>
        <tissue evidence="3">Whole body</tissue>
    </source>
</reference>
<dbReference type="Gene3D" id="3.40.525.10">
    <property type="entry name" value="CRAL-TRIO lipid binding domain"/>
    <property type="match status" value="1"/>
</dbReference>
<dbReference type="SMART" id="SM00516">
    <property type="entry name" value="SEC14"/>
    <property type="match status" value="1"/>
</dbReference>